<dbReference type="HAMAP" id="MF_01209">
    <property type="entry name" value="CPSase_S_chain"/>
    <property type="match status" value="1"/>
</dbReference>
<name>A0AAE0S023_9BIVA</name>
<evidence type="ECO:0000259" key="10">
    <source>
        <dbReference type="SMART" id="SM01097"/>
    </source>
</evidence>
<dbReference type="Gene3D" id="3.40.920.10">
    <property type="entry name" value="Pyruvate-ferredoxin oxidoreductase, PFOR, domain III"/>
    <property type="match status" value="1"/>
</dbReference>
<evidence type="ECO:0000313" key="11">
    <source>
        <dbReference type="EMBL" id="KAK3582604.1"/>
    </source>
</evidence>
<dbReference type="Gene3D" id="3.40.50.920">
    <property type="match status" value="1"/>
</dbReference>
<dbReference type="CDD" id="cd03375">
    <property type="entry name" value="TPP_OGFOR"/>
    <property type="match status" value="1"/>
</dbReference>
<protein>
    <recommendedName>
        <fullName evidence="10">Carbamoyl-phosphate synthase small subunit N-terminal domain-containing protein</fullName>
    </recommendedName>
</protein>
<dbReference type="NCBIfam" id="TIGR03710">
    <property type="entry name" value="OAFO_sf"/>
    <property type="match status" value="1"/>
</dbReference>
<keyword evidence="7" id="KW-0560">Oxidoreductase</keyword>
<evidence type="ECO:0000313" key="12">
    <source>
        <dbReference type="Proteomes" id="UP001195483"/>
    </source>
</evidence>
<keyword evidence="6" id="KW-0249">Electron transport</keyword>
<dbReference type="InterPro" id="IPR022367">
    <property type="entry name" value="2-oxoacid/accept_OxRdtase_asu"/>
</dbReference>
<dbReference type="SUPFAM" id="SSF52518">
    <property type="entry name" value="Thiamin diphosphate-binding fold (THDP-binding)"/>
    <property type="match status" value="2"/>
</dbReference>
<evidence type="ECO:0000256" key="3">
    <source>
        <dbReference type="ARBA" id="ARBA00022598"/>
    </source>
</evidence>
<evidence type="ECO:0000256" key="8">
    <source>
        <dbReference type="ARBA" id="ARBA00023004"/>
    </source>
</evidence>
<dbReference type="InterPro" id="IPR002474">
    <property type="entry name" value="CarbamoylP_synth_ssu_N"/>
</dbReference>
<dbReference type="GO" id="GO:0016903">
    <property type="term" value="F:oxidoreductase activity, acting on the aldehyde or oxo group of donors"/>
    <property type="evidence" value="ECO:0007669"/>
    <property type="project" value="InterPro"/>
</dbReference>
<dbReference type="InterPro" id="IPR029062">
    <property type="entry name" value="Class_I_gatase-like"/>
</dbReference>
<dbReference type="Gene3D" id="3.50.30.20">
    <property type="entry name" value="Carbamoyl-phosphate synthase small subunit, N-terminal domain"/>
    <property type="match status" value="1"/>
</dbReference>
<dbReference type="InterPro" id="IPR036480">
    <property type="entry name" value="CarbP_synth_ssu_N_sf"/>
</dbReference>
<keyword evidence="8" id="KW-0408">Iron</keyword>
<dbReference type="Pfam" id="PF02775">
    <property type="entry name" value="TPP_enzyme_C"/>
    <property type="match status" value="1"/>
</dbReference>
<dbReference type="SUPFAM" id="SSF52021">
    <property type="entry name" value="Carbamoyl phosphate synthetase, small subunit N-terminal domain"/>
    <property type="match status" value="1"/>
</dbReference>
<dbReference type="PRINTS" id="PR00096">
    <property type="entry name" value="GATASE"/>
</dbReference>
<dbReference type="SMART" id="SM01097">
    <property type="entry name" value="CPSase_sm_chain"/>
    <property type="match status" value="1"/>
</dbReference>
<keyword evidence="4" id="KW-0547">Nucleotide-binding</keyword>
<dbReference type="GO" id="GO:0051539">
    <property type="term" value="F:4 iron, 4 sulfur cluster binding"/>
    <property type="evidence" value="ECO:0007669"/>
    <property type="project" value="UniProtKB-KW"/>
</dbReference>
<dbReference type="Pfam" id="PF02699">
    <property type="entry name" value="YajC"/>
    <property type="match status" value="1"/>
</dbReference>
<dbReference type="PROSITE" id="PS51273">
    <property type="entry name" value="GATASE_TYPE_1"/>
    <property type="match status" value="1"/>
</dbReference>
<dbReference type="NCBIfam" id="TIGR00739">
    <property type="entry name" value="yajC"/>
    <property type="match status" value="1"/>
</dbReference>
<evidence type="ECO:0000256" key="6">
    <source>
        <dbReference type="ARBA" id="ARBA00022982"/>
    </source>
</evidence>
<dbReference type="PANTHER" id="PTHR32154:SF20">
    <property type="entry name" value="2-OXOGLUTARATE OXIDOREDUCTASE SUBUNIT KORA"/>
    <property type="match status" value="1"/>
</dbReference>
<feature type="domain" description="Carbamoyl-phosphate synthase small subunit N-terminal" evidence="10">
    <location>
        <begin position="83"/>
        <end position="209"/>
    </location>
</feature>
<keyword evidence="5" id="KW-0067">ATP-binding</keyword>
<dbReference type="PRINTS" id="PR00099">
    <property type="entry name" value="CPSGATASE"/>
</dbReference>
<dbReference type="GO" id="GO:0006541">
    <property type="term" value="P:glutamine metabolic process"/>
    <property type="evidence" value="ECO:0007669"/>
    <property type="project" value="InterPro"/>
</dbReference>
<keyword evidence="1" id="KW-0813">Transport</keyword>
<proteinExistence type="inferred from homology"/>
<dbReference type="GO" id="GO:0006979">
    <property type="term" value="P:response to oxidative stress"/>
    <property type="evidence" value="ECO:0007669"/>
    <property type="project" value="TreeGrafter"/>
</dbReference>
<dbReference type="GO" id="GO:0030976">
    <property type="term" value="F:thiamine pyrophosphate binding"/>
    <property type="evidence" value="ECO:0007669"/>
    <property type="project" value="InterPro"/>
</dbReference>
<evidence type="ECO:0000256" key="4">
    <source>
        <dbReference type="ARBA" id="ARBA00022741"/>
    </source>
</evidence>
<dbReference type="GO" id="GO:0005524">
    <property type="term" value="F:ATP binding"/>
    <property type="evidence" value="ECO:0007669"/>
    <property type="project" value="UniProtKB-KW"/>
</dbReference>
<dbReference type="CDD" id="cd07034">
    <property type="entry name" value="TPP_PYR_PFOR_IOR-alpha_like"/>
    <property type="match status" value="1"/>
</dbReference>
<evidence type="ECO:0000256" key="9">
    <source>
        <dbReference type="ARBA" id="ARBA00023014"/>
    </source>
</evidence>
<gene>
    <name evidence="11" type="ORF">CHS0354_024158</name>
</gene>
<dbReference type="NCBIfam" id="NF009475">
    <property type="entry name" value="PRK12838.1"/>
    <property type="match status" value="1"/>
</dbReference>
<evidence type="ECO:0000256" key="7">
    <source>
        <dbReference type="ARBA" id="ARBA00023002"/>
    </source>
</evidence>
<dbReference type="InterPro" id="IPR035686">
    <property type="entry name" value="CPSase_GATase1"/>
</dbReference>
<dbReference type="InterPro" id="IPR011766">
    <property type="entry name" value="TPP_enzyme_TPP-bd"/>
</dbReference>
<sequence>MIRPQRKKQKEREALLNDIQKGDKVITIGGAHGKVAGLDNEKNLVWIQFSDTVKIQFDKSAIASVEKINSAASTSTQQLETADKLKTGDAFKGFVFGSKKEVGGEIVFNTSHTGYQEILTDPSYAGQIVTMTYPLIGNYGTNAQDLESSKIWASGIIVKELSTMGFNFQSQQGLNSYLEQNDTIGFGSIDTRHIVRIIRTKGALRGYIAVGDYSVDELKEKVFSVPKMEGSEWVSVVSQKKVRSLTPKKKLFHVVAIDYGIKQNIERLLLERHCEITVVPFDMTAEEIFKLNPDGIFLSNGPGDPSVLRQSISTIQSLINPDKEHPVIPIFGICLGHQLLSLAFGAKTYKLKFGHHGSNHPVKHLVTGKVEITSQNHGFAVNPKSLPSSIKVTHVNLYDGTLEGIQHKTLPFFSVQFHPEGAPVLEDVTILFAGDSGDGIQLTGAQFGETSAILGNDLNTFPNYPAEIRAPAGTLASVSGFQVHFGSKLIFTPGDEADVLVVMNAAALKANLNKLKEGGIIIANTGGFDDKNLTLSKTPANPLENGSLSQYQVYQVDITKLTQTALEGLGLGTKEMHRSKNMFVLGLVYWLYNKTLDHSINNLNAKFKKNPTILEANLRALKAGYHYGETVEIFSTRYEVKPAKMKPGQYRHITGNQAASLALISASQISKLPLFFGSYPITPASDILHDLAKYKNFGVRTFQAEDEISAVCSAIGASYGGSLGVTSTSGPGMDLKSEAVGLAISMEIPLVVIDVQRGGPSTGLPTKTEQSDLLTAMFGRHGEAPAIVLAASSPSNCFTFVYEACRLSLEYMTPVICLLDGFIANGTEPWLYPNVSDLPNINVTFATPRNSNEEPFLPYKRNEKLVREWAIPGTKGLEHRIGGLEKADVTGEVSYDPDNHERMTFLRAEKIARLAQDIPELSISTGVERGDVLLLGWGGTFGNLKTATLELVEEGYKVGHAHLHYLNPFPRNLGHILSHFKKVIIPELNTGQLIRLIRDRYLVPAIGLNKVQGLPFKVKKLQPKDFASNQDVRWCPGCGDYSILKQVQTVLPELGVEKEKMVFVSGIGCSSRFPYYMNTYGMHTIHGRATAIATGLKISRPDLDVWVITGDGDSLSIGANHFVQILRRNVDVNILLFNNEIYGLTKGQYSPASQMGLVTKSTPFGSVDSPLNPLALSLGSDGTFIARTMDRDIPHLRSMITRAHSHRGTSLLEIYQNCVIFNDAVFEPFTEKATKAENDLFLEHGKPLLFGKTNNKGIKLDGLKPVCVDLKNEKESVNDLWIHDEHDLTKASLLTRFFELPNSELFLPRPFGVIYEKDKPTYDRNVNEQIETITKTRGKGNLDSILSGNETWTIV</sequence>
<dbReference type="Gene3D" id="3.40.50.880">
    <property type="match status" value="1"/>
</dbReference>
<dbReference type="Pfam" id="PF01558">
    <property type="entry name" value="POR"/>
    <property type="match status" value="1"/>
</dbReference>
<dbReference type="SUPFAM" id="SSF53323">
    <property type="entry name" value="Pyruvate-ferredoxin oxidoreductase, PFOR, domain III"/>
    <property type="match status" value="1"/>
</dbReference>
<evidence type="ECO:0000256" key="1">
    <source>
        <dbReference type="ARBA" id="ARBA00022448"/>
    </source>
</evidence>
<reference evidence="11" key="3">
    <citation type="submission" date="2023-05" db="EMBL/GenBank/DDBJ databases">
        <authorList>
            <person name="Smith C.H."/>
        </authorList>
    </citation>
    <scope>NUCLEOTIDE SEQUENCE</scope>
    <source>
        <strain evidence="11">CHS0354</strain>
        <tissue evidence="11">Mantle</tissue>
    </source>
</reference>
<dbReference type="InterPro" id="IPR017926">
    <property type="entry name" value="GATASE"/>
</dbReference>
<dbReference type="InterPro" id="IPR006274">
    <property type="entry name" value="CarbamoylP_synth_ssu"/>
</dbReference>
<dbReference type="GO" id="GO:0004088">
    <property type="term" value="F:carbamoyl-phosphate synthase (glutamine-hydrolyzing) activity"/>
    <property type="evidence" value="ECO:0007669"/>
    <property type="project" value="InterPro"/>
</dbReference>
<dbReference type="InterPro" id="IPR002869">
    <property type="entry name" value="Pyrv_flavodox_OxRed_cen"/>
</dbReference>
<keyword evidence="9" id="KW-0411">Iron-sulfur</keyword>
<dbReference type="GO" id="GO:0006207">
    <property type="term" value="P:'de novo' pyrimidine nucleobase biosynthetic process"/>
    <property type="evidence" value="ECO:0007669"/>
    <property type="project" value="InterPro"/>
</dbReference>
<organism evidence="11 12">
    <name type="scientific">Potamilus streckersoni</name>
    <dbReference type="NCBI Taxonomy" id="2493646"/>
    <lineage>
        <taxon>Eukaryota</taxon>
        <taxon>Metazoa</taxon>
        <taxon>Spiralia</taxon>
        <taxon>Lophotrochozoa</taxon>
        <taxon>Mollusca</taxon>
        <taxon>Bivalvia</taxon>
        <taxon>Autobranchia</taxon>
        <taxon>Heteroconchia</taxon>
        <taxon>Palaeoheterodonta</taxon>
        <taxon>Unionida</taxon>
        <taxon>Unionoidea</taxon>
        <taxon>Unionidae</taxon>
        <taxon>Ambleminae</taxon>
        <taxon>Lampsilini</taxon>
        <taxon>Potamilus</taxon>
    </lineage>
</organism>
<reference evidence="11" key="2">
    <citation type="journal article" date="2021" name="Genome Biol. Evol.">
        <title>Developing a high-quality reference genome for a parasitic bivalve with doubly uniparental inheritance (Bivalvia: Unionida).</title>
        <authorList>
            <person name="Smith C.H."/>
        </authorList>
    </citation>
    <scope>NUCLEOTIDE SEQUENCE</scope>
    <source>
        <strain evidence="11">CHS0354</strain>
        <tissue evidence="11">Mantle</tissue>
    </source>
</reference>
<dbReference type="PANTHER" id="PTHR32154">
    <property type="entry name" value="PYRUVATE-FLAVODOXIN OXIDOREDUCTASE-RELATED"/>
    <property type="match status" value="1"/>
</dbReference>
<dbReference type="Pfam" id="PF00988">
    <property type="entry name" value="CPSase_sm_chain"/>
    <property type="match status" value="1"/>
</dbReference>
<keyword evidence="2" id="KW-0004">4Fe-4S</keyword>
<dbReference type="InterPro" id="IPR009014">
    <property type="entry name" value="Transketo_C/PFOR_II"/>
</dbReference>
<dbReference type="InterPro" id="IPR029061">
    <property type="entry name" value="THDP-binding"/>
</dbReference>
<dbReference type="InterPro" id="IPR003849">
    <property type="entry name" value="Preprotein_translocase_YajC"/>
</dbReference>
<dbReference type="SUPFAM" id="SSF52317">
    <property type="entry name" value="Class I glutamine amidotransferase-like"/>
    <property type="match status" value="1"/>
</dbReference>
<dbReference type="FunFam" id="3.40.50.970:FF:000022">
    <property type="entry name" value="2-oxoglutarate ferredoxin oxidoreductase alpha subunit"/>
    <property type="match status" value="1"/>
</dbReference>
<dbReference type="InterPro" id="IPR002880">
    <property type="entry name" value="Pyrv_Fd/Flavodoxin_OxRdtase_N"/>
</dbReference>
<keyword evidence="2" id="KW-0479">Metal-binding</keyword>
<dbReference type="InterPro" id="IPR019752">
    <property type="entry name" value="Pyrv/ketoisovalerate_OxRed_cat"/>
</dbReference>
<dbReference type="Proteomes" id="UP001195483">
    <property type="component" value="Unassembled WGS sequence"/>
</dbReference>
<dbReference type="Gene3D" id="3.40.50.970">
    <property type="match status" value="2"/>
</dbReference>
<dbReference type="SUPFAM" id="SSF52922">
    <property type="entry name" value="TK C-terminal domain-like"/>
    <property type="match status" value="1"/>
</dbReference>
<dbReference type="Pfam" id="PF00117">
    <property type="entry name" value="GATase"/>
    <property type="match status" value="1"/>
</dbReference>
<dbReference type="SMART" id="SM01323">
    <property type="entry name" value="YajC"/>
    <property type="match status" value="1"/>
</dbReference>
<accession>A0AAE0S023</accession>
<dbReference type="NCBIfam" id="TIGR01368">
    <property type="entry name" value="CPSaseIIsmall"/>
    <property type="match status" value="1"/>
</dbReference>
<keyword evidence="3" id="KW-0436">Ligase</keyword>
<dbReference type="EMBL" id="JAEAOA010001427">
    <property type="protein sequence ID" value="KAK3582604.1"/>
    <property type="molecule type" value="Genomic_DNA"/>
</dbReference>
<dbReference type="CDD" id="cd01744">
    <property type="entry name" value="GATase1_CPSase"/>
    <property type="match status" value="1"/>
</dbReference>
<keyword evidence="12" id="KW-1185">Reference proteome</keyword>
<evidence type="ECO:0000256" key="2">
    <source>
        <dbReference type="ARBA" id="ARBA00022485"/>
    </source>
</evidence>
<dbReference type="InterPro" id="IPR050722">
    <property type="entry name" value="Pyruvate:ferred/Flavod_OxRd"/>
</dbReference>
<comment type="caution">
    <text evidence="11">The sequence shown here is derived from an EMBL/GenBank/DDBJ whole genome shotgun (WGS) entry which is preliminary data.</text>
</comment>
<reference evidence="11" key="1">
    <citation type="journal article" date="2021" name="Genome Biol. Evol.">
        <title>A High-Quality Reference Genome for a Parasitic Bivalve with Doubly Uniparental Inheritance (Bivalvia: Unionida).</title>
        <authorList>
            <person name="Smith C.H."/>
        </authorList>
    </citation>
    <scope>NUCLEOTIDE SEQUENCE</scope>
    <source>
        <strain evidence="11">CHS0354</strain>
    </source>
</reference>
<evidence type="ECO:0000256" key="5">
    <source>
        <dbReference type="ARBA" id="ARBA00022840"/>
    </source>
</evidence>
<dbReference type="Pfam" id="PF01855">
    <property type="entry name" value="POR_N"/>
    <property type="match status" value="1"/>
</dbReference>